<evidence type="ECO:0000313" key="8">
    <source>
        <dbReference type="EMBL" id="MDV0442396.1"/>
    </source>
</evidence>
<keyword evidence="2" id="KW-0004">4Fe-4S</keyword>
<dbReference type="AlphaFoldDB" id="A0AAE4ME02"/>
<evidence type="ECO:0000256" key="3">
    <source>
        <dbReference type="ARBA" id="ARBA00022691"/>
    </source>
</evidence>
<dbReference type="CDD" id="cd01335">
    <property type="entry name" value="Radical_SAM"/>
    <property type="match status" value="1"/>
</dbReference>
<evidence type="ECO:0000256" key="1">
    <source>
        <dbReference type="ARBA" id="ARBA00001966"/>
    </source>
</evidence>
<dbReference type="GO" id="GO:0046872">
    <property type="term" value="F:metal ion binding"/>
    <property type="evidence" value="ECO:0007669"/>
    <property type="project" value="UniProtKB-KW"/>
</dbReference>
<keyword evidence="4" id="KW-0479">Metal-binding</keyword>
<sequence>MVHLTVDIGGRPGADCRGFCAYCYFKHAKDVPAFGCRYCLPFLKGCDYCTRGVKEEYAGFIPLQDVAAAFLADLQSVTGDVTRITISGGGDPSCYPEFTDLIELLGTLEVPLHIGYTSGKGFDDPGIAEFLIAHNLREVSFTVFAADPALRREWMHDPTPESSLEIIRRLAAKIEVYAAVVILPGINDGDVLTQTLTWLREIGVKGVILMRFANTPEQGLILENAPILPGQRTHTVEEFREIVCKSAAAYPSLRISGTPLYDPAFDSPFALRNMPDLLEHLPKIHKKATLITGAVATPYIKSVVSACGGDPSSVVGVAKEIACLITIDDLKQLDLSAVESTVIIPGRAFLHDAEAEKILSSDGVYRTVVRGPEMLSADGETSMGMSETDVLTMEMEGFSALIRLINQYGNST</sequence>
<keyword evidence="3" id="KW-0949">S-adenosyl-L-methionine</keyword>
<evidence type="ECO:0000256" key="2">
    <source>
        <dbReference type="ARBA" id="ARBA00022485"/>
    </source>
</evidence>
<proteinExistence type="predicted"/>
<dbReference type="NCBIfam" id="TIGR03278">
    <property type="entry name" value="methan_mark_10"/>
    <property type="match status" value="1"/>
</dbReference>
<dbReference type="RefSeq" id="WP_338094816.1">
    <property type="nucleotide sequence ID" value="NZ_JAWDKA010000009.1"/>
</dbReference>
<dbReference type="InterPro" id="IPR007197">
    <property type="entry name" value="rSAM"/>
</dbReference>
<keyword evidence="6" id="KW-0411">Iron-sulfur</keyword>
<reference evidence="8" key="1">
    <citation type="submission" date="2023-06" db="EMBL/GenBank/DDBJ databases">
        <title>Genome sequence of Methancorpusculaceae sp. Ag1.</title>
        <authorList>
            <person name="Protasov E."/>
            <person name="Platt K."/>
            <person name="Poehlein A."/>
            <person name="Daniel R."/>
            <person name="Brune A."/>
        </authorList>
    </citation>
    <scope>NUCLEOTIDE SEQUENCE</scope>
    <source>
        <strain evidence="8">Ag1</strain>
    </source>
</reference>
<evidence type="ECO:0000256" key="6">
    <source>
        <dbReference type="ARBA" id="ARBA00023014"/>
    </source>
</evidence>
<feature type="domain" description="Radical SAM core" evidence="7">
    <location>
        <begin position="1"/>
        <end position="245"/>
    </location>
</feature>
<keyword evidence="9" id="KW-1185">Reference proteome</keyword>
<dbReference type="GO" id="GO:0003824">
    <property type="term" value="F:catalytic activity"/>
    <property type="evidence" value="ECO:0007669"/>
    <property type="project" value="InterPro"/>
</dbReference>
<dbReference type="SFLD" id="SFLDS00029">
    <property type="entry name" value="Radical_SAM"/>
    <property type="match status" value="1"/>
</dbReference>
<organism evidence="8 9">
    <name type="scientific">Methanorbis furvi</name>
    <dbReference type="NCBI Taxonomy" id="3028299"/>
    <lineage>
        <taxon>Archaea</taxon>
        <taxon>Methanobacteriati</taxon>
        <taxon>Methanobacteriota</taxon>
        <taxon>Stenosarchaea group</taxon>
        <taxon>Methanomicrobia</taxon>
        <taxon>Methanomicrobiales</taxon>
        <taxon>Methanocorpusculaceae</taxon>
        <taxon>Methanorbis</taxon>
    </lineage>
</organism>
<dbReference type="PANTHER" id="PTHR43787">
    <property type="entry name" value="FEMO COFACTOR BIOSYNTHESIS PROTEIN NIFB-RELATED"/>
    <property type="match status" value="1"/>
</dbReference>
<comment type="cofactor">
    <cofactor evidence="1">
        <name>[4Fe-4S] cluster</name>
        <dbReference type="ChEBI" id="CHEBI:49883"/>
    </cofactor>
</comment>
<dbReference type="InterPro" id="IPR017672">
    <property type="entry name" value="MA_4551-like"/>
</dbReference>
<evidence type="ECO:0000259" key="7">
    <source>
        <dbReference type="PROSITE" id="PS51918"/>
    </source>
</evidence>
<accession>A0AAE4ME02</accession>
<keyword evidence="5" id="KW-0408">Iron</keyword>
<dbReference type="Proteomes" id="UP001273136">
    <property type="component" value="Unassembled WGS sequence"/>
</dbReference>
<comment type="caution">
    <text evidence="8">The sequence shown here is derived from an EMBL/GenBank/DDBJ whole genome shotgun (WGS) entry which is preliminary data.</text>
</comment>
<dbReference type="PROSITE" id="PS51918">
    <property type="entry name" value="RADICAL_SAM"/>
    <property type="match status" value="1"/>
</dbReference>
<evidence type="ECO:0000256" key="4">
    <source>
        <dbReference type="ARBA" id="ARBA00022723"/>
    </source>
</evidence>
<dbReference type="Pfam" id="PF04055">
    <property type="entry name" value="Radical_SAM"/>
    <property type="match status" value="1"/>
</dbReference>
<gene>
    <name evidence="8" type="ORF">McpAg1_16350</name>
</gene>
<dbReference type="InterPro" id="IPR013785">
    <property type="entry name" value="Aldolase_TIM"/>
</dbReference>
<dbReference type="SUPFAM" id="SSF102114">
    <property type="entry name" value="Radical SAM enzymes"/>
    <property type="match status" value="1"/>
</dbReference>
<evidence type="ECO:0000256" key="5">
    <source>
        <dbReference type="ARBA" id="ARBA00023004"/>
    </source>
</evidence>
<name>A0AAE4ME02_9EURY</name>
<dbReference type="EMBL" id="JAWDKA010000009">
    <property type="protein sequence ID" value="MDV0442396.1"/>
    <property type="molecule type" value="Genomic_DNA"/>
</dbReference>
<dbReference type="InterPro" id="IPR058240">
    <property type="entry name" value="rSAM_sf"/>
</dbReference>
<protein>
    <recommendedName>
        <fullName evidence="7">Radical SAM core domain-containing protein</fullName>
    </recommendedName>
</protein>
<dbReference type="GO" id="GO:0051539">
    <property type="term" value="F:4 iron, 4 sulfur cluster binding"/>
    <property type="evidence" value="ECO:0007669"/>
    <property type="project" value="UniProtKB-KW"/>
</dbReference>
<evidence type="ECO:0000313" key="9">
    <source>
        <dbReference type="Proteomes" id="UP001273136"/>
    </source>
</evidence>
<dbReference type="Gene3D" id="3.20.20.70">
    <property type="entry name" value="Aldolase class I"/>
    <property type="match status" value="1"/>
</dbReference>